<evidence type="ECO:0000313" key="4">
    <source>
        <dbReference type="Proteomes" id="UP001178354"/>
    </source>
</evidence>
<dbReference type="RefSeq" id="WP_305169166.1">
    <property type="nucleotide sequence ID" value="NZ_JAUUUU010000001.1"/>
</dbReference>
<reference evidence="3" key="1">
    <citation type="journal article" date="2010" name="Int. J. Syst. Evol. Microbiol.">
        <title>Porticoccus litoralis gen. nov., sp. nov., a gammaproteobacterium isolated from the Yellow Sea.</title>
        <authorList>
            <person name="Oh H.M."/>
            <person name="Kim H."/>
            <person name="Kim K.M."/>
            <person name="Min G.S."/>
            <person name="Cho J.C."/>
        </authorList>
    </citation>
    <scope>NUCLEOTIDE SEQUENCE</scope>
    <source>
        <strain evidence="3">DSM 25064</strain>
    </source>
</reference>
<sequence>MFTKTKLALATAVMLPAMTFSGQSLAAASNEDLSAKIEMLEAQLAKLQQLVTQQGEKQKAIETTVSKKVDSPVSGMKLTYGGFVKVDAISSSYSDGERASSAIGDDILVPSTIPVAGKSGSRRFDGHAKTSRFWFKTATPTSMGNINTHFEMDLLTFDGDERISNSDHSRIRHAYLKWDYNDSSSLLLGQSWSTFMSTMVLPETAEFIGPTSGVIFNRQTQARWSHKLSNGGTVHLALENPSTGTIDGGAGFSSNNYDDNNVPDFVARYDGNWGKFSYNIAGLARQITYDTGTQDEDKWGYGVSLSGKYAFANGDDLKMQFNQGHLGRYTALQAFRDAAIESDGDLDLIDVTGGFVAYRHLWTPKLRSTISYAMTRADNPSSVADTNNEEVSNYLVNLFYSPTTNLSFGLEYLNAERELENGDDGDLKRVQFTGKYVFQ</sequence>
<evidence type="ECO:0000313" key="3">
    <source>
        <dbReference type="EMBL" id="MDP1519655.1"/>
    </source>
</evidence>
<dbReference type="SUPFAM" id="SSF56935">
    <property type="entry name" value="Porins"/>
    <property type="match status" value="1"/>
</dbReference>
<keyword evidence="1" id="KW-0175">Coiled coil</keyword>
<organism evidence="3 4">
    <name type="scientific">Porticoccus litoralis</name>
    <dbReference type="NCBI Taxonomy" id="434086"/>
    <lineage>
        <taxon>Bacteria</taxon>
        <taxon>Pseudomonadati</taxon>
        <taxon>Pseudomonadota</taxon>
        <taxon>Gammaproteobacteria</taxon>
        <taxon>Cellvibrionales</taxon>
        <taxon>Porticoccaceae</taxon>
        <taxon>Porticoccus</taxon>
    </lineage>
</organism>
<proteinExistence type="predicted"/>
<keyword evidence="2" id="KW-0732">Signal</keyword>
<evidence type="ECO:0000256" key="2">
    <source>
        <dbReference type="SAM" id="SignalP"/>
    </source>
</evidence>
<dbReference type="Pfam" id="PF19577">
    <property type="entry name" value="DcaP"/>
    <property type="match status" value="1"/>
</dbReference>
<reference evidence="3" key="2">
    <citation type="submission" date="2023-08" db="EMBL/GenBank/DDBJ databases">
        <authorList>
            <person name="Luo J."/>
        </authorList>
    </citation>
    <scope>NUCLEOTIDE SEQUENCE</scope>
    <source>
        <strain evidence="3">DSM 25064</strain>
    </source>
</reference>
<evidence type="ECO:0000256" key="1">
    <source>
        <dbReference type="SAM" id="Coils"/>
    </source>
</evidence>
<keyword evidence="4" id="KW-1185">Reference proteome</keyword>
<name>A0AAW8B0Q4_9GAMM</name>
<feature type="signal peptide" evidence="2">
    <location>
        <begin position="1"/>
        <end position="26"/>
    </location>
</feature>
<feature type="chain" id="PRO_5043925260" evidence="2">
    <location>
        <begin position="27"/>
        <end position="439"/>
    </location>
</feature>
<dbReference type="AlphaFoldDB" id="A0AAW8B0Q4"/>
<gene>
    <name evidence="3" type="ORF">Q8A57_01565</name>
</gene>
<protein>
    <submittedName>
        <fullName evidence="3">DcaP family trimeric outer membrane transporter</fullName>
    </submittedName>
</protein>
<dbReference type="EMBL" id="JAUUUU010000001">
    <property type="protein sequence ID" value="MDP1519655.1"/>
    <property type="molecule type" value="Genomic_DNA"/>
</dbReference>
<accession>A0AAW8B0Q4</accession>
<dbReference type="Proteomes" id="UP001178354">
    <property type="component" value="Unassembled WGS sequence"/>
</dbReference>
<comment type="caution">
    <text evidence="3">The sequence shown here is derived from an EMBL/GenBank/DDBJ whole genome shotgun (WGS) entry which is preliminary data.</text>
</comment>
<feature type="coiled-coil region" evidence="1">
    <location>
        <begin position="30"/>
        <end position="57"/>
    </location>
</feature>
<dbReference type="InterPro" id="IPR045748">
    <property type="entry name" value="DcaP"/>
</dbReference>